<sequence length="461" mass="50191">MEKSFNLFDDVEEAAASSSAAEPNKNKVVAAPSTESTAAPVTARQNVMHNSQPPRRGLSFGPPLSSFLSSRPVATGNSKPPPALEITAAGSGYKQYGAFRSFPKGSVPQSIKIYPSEEYRVTPKKVNCDRQEQDKPRTPDPATEHALSCEKPSTSSPNPSICSSDDSTPVVKKWTDVTEPSDDKMIKFSKDFFGSYGGNCFQTSFLPLRTVDIDSNKLGPITSDGKNTVSNAPQVKGPIAEDIVACQPGTLRESTLCTEQVQHVVAEKTDQKSNKSATMNQTSQVLQLGPALSAIPGKDFYFKVHGDNIAIHKLVLAARSPYFYKQFYENSGAPVDFVKIEDFDKEIVDLVVKVCYGERFDEATLDGPTAEQIFKFASTYDIPRLSHMLPTTISKLVTEENVCSLAIRALETNDVALVKKCAAYVAGLIAQEKKTPRGIDNLPAIFDKEVIRAIVAAQHKK</sequence>
<evidence type="ECO:0000313" key="2">
    <source>
        <dbReference type="WBParaSite" id="ES5_v2.g8195.t1"/>
    </source>
</evidence>
<protein>
    <submittedName>
        <fullName evidence="2">BTB domain-containing protein</fullName>
    </submittedName>
</protein>
<name>A0AC34GUH1_9BILA</name>
<accession>A0AC34GUH1</accession>
<dbReference type="Proteomes" id="UP000887579">
    <property type="component" value="Unplaced"/>
</dbReference>
<reference evidence="2" key="1">
    <citation type="submission" date="2022-11" db="UniProtKB">
        <authorList>
            <consortium name="WormBaseParasite"/>
        </authorList>
    </citation>
    <scope>IDENTIFICATION</scope>
</reference>
<organism evidence="1 2">
    <name type="scientific">Panagrolaimus sp. ES5</name>
    <dbReference type="NCBI Taxonomy" id="591445"/>
    <lineage>
        <taxon>Eukaryota</taxon>
        <taxon>Metazoa</taxon>
        <taxon>Ecdysozoa</taxon>
        <taxon>Nematoda</taxon>
        <taxon>Chromadorea</taxon>
        <taxon>Rhabditida</taxon>
        <taxon>Tylenchina</taxon>
        <taxon>Panagrolaimomorpha</taxon>
        <taxon>Panagrolaimoidea</taxon>
        <taxon>Panagrolaimidae</taxon>
        <taxon>Panagrolaimus</taxon>
    </lineage>
</organism>
<evidence type="ECO:0000313" key="1">
    <source>
        <dbReference type="Proteomes" id="UP000887579"/>
    </source>
</evidence>
<dbReference type="WBParaSite" id="ES5_v2.g8195.t1">
    <property type="protein sequence ID" value="ES5_v2.g8195.t1"/>
    <property type="gene ID" value="ES5_v2.g8195"/>
</dbReference>
<proteinExistence type="predicted"/>